<evidence type="ECO:0000313" key="1">
    <source>
        <dbReference type="EMBL" id="MUO42175.1"/>
    </source>
</evidence>
<proteinExistence type="predicted"/>
<gene>
    <name evidence="2" type="ORF">BBK91_013630</name>
    <name evidence="1" type="ORF">BBL17_010305</name>
</gene>
<organism evidence="2 4">
    <name type="scientific">Agrobacterium vitis</name>
    <name type="common">Rhizobium vitis</name>
    <dbReference type="NCBI Taxonomy" id="373"/>
    <lineage>
        <taxon>Bacteria</taxon>
        <taxon>Pseudomonadati</taxon>
        <taxon>Pseudomonadota</taxon>
        <taxon>Alphaproteobacteria</taxon>
        <taxon>Hyphomicrobiales</taxon>
        <taxon>Rhizobiaceae</taxon>
        <taxon>Rhizobium/Agrobacterium group</taxon>
        <taxon>Agrobacterium</taxon>
    </lineage>
</organism>
<dbReference type="InterPro" id="IPR025534">
    <property type="entry name" value="DUF4420"/>
</dbReference>
<protein>
    <submittedName>
        <fullName evidence="2">PD-(D/E)XK motif protein</fullName>
    </submittedName>
</protein>
<dbReference type="EMBL" id="MBFA02000007">
    <property type="protein sequence ID" value="MUP10910.1"/>
    <property type="molecule type" value="Genomic_DNA"/>
</dbReference>
<sequence>MIATPADIEALWTRLSLAGRGSRQFVTLRIDSSGSLDVHAALRMLDGAPCLLFELSADDPVRSLEFEAGGMRCSRTMLEVGPALTLSLEDEAKRDLFASLCADVIAYAASETAEHSIRAVVARLEAWQAFLRSTTGSLSRSETVGLMGELHILKSILEKDAALLETWRAPDDGLHDFEHLGMALEVKTTLGAGSRIAIANLDQLDDVGLERLALVHLRLHQTPDGQCLEELTAAISSILRYPEAKRQFSSALLRRGLSPEDWRALSSIRAAISQTHVHFVDDGFPRLVRRSVSPSITEASYVLELSHFASTSEPLAVVLDDFTTRHQ</sequence>
<dbReference type="Proteomes" id="UP000179536">
    <property type="component" value="Unassembled WGS sequence"/>
</dbReference>
<evidence type="ECO:0000313" key="4">
    <source>
        <dbReference type="Proteomes" id="UP000179536"/>
    </source>
</evidence>
<dbReference type="AlphaFoldDB" id="A0ABD6HAM4"/>
<name>A0ABD6HAM4_AGRVI</name>
<dbReference type="RefSeq" id="WP_015916400.1">
    <property type="nucleotide sequence ID" value="NZ_MBFA02000007.1"/>
</dbReference>
<keyword evidence="3" id="KW-1185">Reference proteome</keyword>
<accession>A0ABD6HAM4</accession>
<evidence type="ECO:0000313" key="2">
    <source>
        <dbReference type="EMBL" id="MUP10910.1"/>
    </source>
</evidence>
<dbReference type="EMBL" id="MBFE02000006">
    <property type="protein sequence ID" value="MUO42175.1"/>
    <property type="molecule type" value="Genomic_DNA"/>
</dbReference>
<reference evidence="3 4" key="1">
    <citation type="submission" date="2019-11" db="EMBL/GenBank/DDBJ databases">
        <title>Whole-genome sequencing of Allorhizobium vitis.</title>
        <authorList>
            <person name="Gan H.M."/>
            <person name="Savka M.A."/>
        </authorList>
    </citation>
    <scope>NUCLEOTIDE SEQUENCE [LARGE SCALE GENOMIC DNA]</scope>
    <source>
        <strain evidence="2 4">RF2/1</strain>
        <strain evidence="1 3">T1/7</strain>
    </source>
</reference>
<dbReference type="Proteomes" id="UP000179454">
    <property type="component" value="Unassembled WGS sequence"/>
</dbReference>
<comment type="caution">
    <text evidence="2">The sequence shown here is derived from an EMBL/GenBank/DDBJ whole genome shotgun (WGS) entry which is preliminary data.</text>
</comment>
<dbReference type="Pfam" id="PF14390">
    <property type="entry name" value="DUF4420"/>
    <property type="match status" value="1"/>
</dbReference>
<evidence type="ECO:0000313" key="3">
    <source>
        <dbReference type="Proteomes" id="UP000179454"/>
    </source>
</evidence>